<feature type="DNA-binding region" description="OmpR/PhoB-type" evidence="7">
    <location>
        <begin position="128"/>
        <end position="233"/>
    </location>
</feature>
<dbReference type="Proteomes" id="UP001432180">
    <property type="component" value="Chromosome"/>
</dbReference>
<evidence type="ECO:0000313" key="10">
    <source>
        <dbReference type="EMBL" id="WPL19541.1"/>
    </source>
</evidence>
<dbReference type="InterPro" id="IPR011006">
    <property type="entry name" value="CheY-like_superfamily"/>
</dbReference>
<dbReference type="InterPro" id="IPR016032">
    <property type="entry name" value="Sig_transdc_resp-reg_C-effctor"/>
</dbReference>
<dbReference type="InterPro" id="IPR001789">
    <property type="entry name" value="Sig_transdc_resp-reg_receiver"/>
</dbReference>
<dbReference type="CDD" id="cd00383">
    <property type="entry name" value="trans_reg_C"/>
    <property type="match status" value="1"/>
</dbReference>
<evidence type="ECO:0000256" key="7">
    <source>
        <dbReference type="PROSITE-ProRule" id="PRU01091"/>
    </source>
</evidence>
<dbReference type="RefSeq" id="WP_328985285.1">
    <property type="nucleotide sequence ID" value="NZ_CP121472.1"/>
</dbReference>
<sequence>MNPETNEINPEQIKLLVLEDEPDLCEAMVSFLQLEGFNVIGAGTALEAEAMLREQPVDLLIMDVGLPDQDGISWLSQLQDNRSLGLILTTARGELTDRIRGHSAGADAYLVKPVELEELRLIILNVAARLGCCGDAAKVSWQLNPIRWQLLTAKGQSVRLTRSETQVLEALARSPGKPLPREALVRALGHQPENYDPRRMEILIRRLRTKVSEQTDERLPLETVHGVGYAFTADIRVGS</sequence>
<evidence type="ECO:0000313" key="11">
    <source>
        <dbReference type="Proteomes" id="UP001432180"/>
    </source>
</evidence>
<evidence type="ECO:0000259" key="8">
    <source>
        <dbReference type="PROSITE" id="PS50110"/>
    </source>
</evidence>
<dbReference type="InterPro" id="IPR036388">
    <property type="entry name" value="WH-like_DNA-bd_sf"/>
</dbReference>
<evidence type="ECO:0000256" key="5">
    <source>
        <dbReference type="ARBA" id="ARBA00023163"/>
    </source>
</evidence>
<keyword evidence="5" id="KW-0804">Transcription</keyword>
<reference evidence="10 11" key="1">
    <citation type="journal article" date="2023" name="Microorganisms">
        <title>Thiorhodovibrio frisius and Trv. litoralis spp. nov., Two Novel Members from a Clade of Fastidious Purple Sulfur Bacteria That Exhibit Unique Red-Shifted Light-Harvesting Capabilities.</title>
        <authorList>
            <person name="Methner A."/>
            <person name="Kuzyk S.B."/>
            <person name="Petersen J."/>
            <person name="Bauer S."/>
            <person name="Brinkmann H."/>
            <person name="Sichau K."/>
            <person name="Wanner G."/>
            <person name="Wolf J."/>
            <person name="Neumann-Schaal M."/>
            <person name="Henke P."/>
            <person name="Tank M."/>
            <person name="Sproer C."/>
            <person name="Bunk B."/>
            <person name="Overmann J."/>
        </authorList>
    </citation>
    <scope>NUCLEOTIDE SEQUENCE [LARGE SCALE GENOMIC DNA]</scope>
    <source>
        <strain evidence="10 11">DSM 6702</strain>
    </source>
</reference>
<dbReference type="Gene3D" id="1.10.10.10">
    <property type="entry name" value="Winged helix-like DNA-binding domain superfamily/Winged helix DNA-binding domain"/>
    <property type="match status" value="1"/>
</dbReference>
<accession>A0ABZ0SI24</accession>
<evidence type="ECO:0000256" key="4">
    <source>
        <dbReference type="ARBA" id="ARBA00023125"/>
    </source>
</evidence>
<evidence type="ECO:0000256" key="3">
    <source>
        <dbReference type="ARBA" id="ARBA00023015"/>
    </source>
</evidence>
<keyword evidence="3" id="KW-0805">Transcription regulation</keyword>
<feature type="modified residue" description="4-aspartylphosphate" evidence="6">
    <location>
        <position position="63"/>
    </location>
</feature>
<evidence type="ECO:0000256" key="1">
    <source>
        <dbReference type="ARBA" id="ARBA00022553"/>
    </source>
</evidence>
<evidence type="ECO:0000259" key="9">
    <source>
        <dbReference type="PROSITE" id="PS51755"/>
    </source>
</evidence>
<dbReference type="Pfam" id="PF00072">
    <property type="entry name" value="Response_reg"/>
    <property type="match status" value="1"/>
</dbReference>
<dbReference type="PROSITE" id="PS50110">
    <property type="entry name" value="RESPONSE_REGULATORY"/>
    <property type="match status" value="1"/>
</dbReference>
<dbReference type="CDD" id="cd17574">
    <property type="entry name" value="REC_OmpR"/>
    <property type="match status" value="1"/>
</dbReference>
<evidence type="ECO:0000256" key="6">
    <source>
        <dbReference type="PROSITE-ProRule" id="PRU00169"/>
    </source>
</evidence>
<keyword evidence="1 6" id="KW-0597">Phosphoprotein</keyword>
<gene>
    <name evidence="10" type="primary">torR</name>
    <name evidence="10" type="ORF">Thiowin_04674</name>
</gene>
<dbReference type="PANTHER" id="PTHR48111:SF1">
    <property type="entry name" value="TWO-COMPONENT RESPONSE REGULATOR ORR33"/>
    <property type="match status" value="1"/>
</dbReference>
<keyword evidence="11" id="KW-1185">Reference proteome</keyword>
<dbReference type="InterPro" id="IPR039420">
    <property type="entry name" value="WalR-like"/>
</dbReference>
<name>A0ABZ0SI24_9GAMM</name>
<dbReference type="EMBL" id="CP121472">
    <property type="protein sequence ID" value="WPL19541.1"/>
    <property type="molecule type" value="Genomic_DNA"/>
</dbReference>
<dbReference type="SMART" id="SM00448">
    <property type="entry name" value="REC"/>
    <property type="match status" value="1"/>
</dbReference>
<evidence type="ECO:0000256" key="2">
    <source>
        <dbReference type="ARBA" id="ARBA00023012"/>
    </source>
</evidence>
<dbReference type="PROSITE" id="PS51755">
    <property type="entry name" value="OMPR_PHOB"/>
    <property type="match status" value="1"/>
</dbReference>
<organism evidence="10 11">
    <name type="scientific">Thiorhodovibrio winogradskyi</name>
    <dbReference type="NCBI Taxonomy" id="77007"/>
    <lineage>
        <taxon>Bacteria</taxon>
        <taxon>Pseudomonadati</taxon>
        <taxon>Pseudomonadota</taxon>
        <taxon>Gammaproteobacteria</taxon>
        <taxon>Chromatiales</taxon>
        <taxon>Chromatiaceae</taxon>
        <taxon>Thiorhodovibrio</taxon>
    </lineage>
</organism>
<dbReference type="Pfam" id="PF00486">
    <property type="entry name" value="Trans_reg_C"/>
    <property type="match status" value="1"/>
</dbReference>
<dbReference type="InterPro" id="IPR001867">
    <property type="entry name" value="OmpR/PhoB-type_DNA-bd"/>
</dbReference>
<feature type="domain" description="Response regulatory" evidence="8">
    <location>
        <begin position="14"/>
        <end position="127"/>
    </location>
</feature>
<dbReference type="SMART" id="SM00862">
    <property type="entry name" value="Trans_reg_C"/>
    <property type="match status" value="1"/>
</dbReference>
<dbReference type="PANTHER" id="PTHR48111">
    <property type="entry name" value="REGULATOR OF RPOS"/>
    <property type="match status" value="1"/>
</dbReference>
<keyword evidence="4 7" id="KW-0238">DNA-binding</keyword>
<dbReference type="Gene3D" id="3.40.50.2300">
    <property type="match status" value="1"/>
</dbReference>
<feature type="domain" description="OmpR/PhoB-type" evidence="9">
    <location>
        <begin position="128"/>
        <end position="233"/>
    </location>
</feature>
<protein>
    <submittedName>
        <fullName evidence="10">TorCAD operon transcriptional regulatory protein TorR</fullName>
    </submittedName>
</protein>
<dbReference type="SUPFAM" id="SSF52172">
    <property type="entry name" value="CheY-like"/>
    <property type="match status" value="1"/>
</dbReference>
<dbReference type="SUPFAM" id="SSF46894">
    <property type="entry name" value="C-terminal effector domain of the bipartite response regulators"/>
    <property type="match status" value="1"/>
</dbReference>
<proteinExistence type="predicted"/>
<keyword evidence="2" id="KW-0902">Two-component regulatory system</keyword>